<reference evidence="2" key="1">
    <citation type="journal article" date="2023" name="G3 (Bethesda)">
        <title>Genome assembly and association tests identify interacting loci associated with vigor, precocity, and sex in interspecific pistachio rootstocks.</title>
        <authorList>
            <person name="Palmer W."/>
            <person name="Jacygrad E."/>
            <person name="Sagayaradj S."/>
            <person name="Cavanaugh K."/>
            <person name="Han R."/>
            <person name="Bertier L."/>
            <person name="Beede B."/>
            <person name="Kafkas S."/>
            <person name="Golino D."/>
            <person name="Preece J."/>
            <person name="Michelmore R."/>
        </authorList>
    </citation>
    <scope>NUCLEOTIDE SEQUENCE [LARGE SCALE GENOMIC DNA]</scope>
</reference>
<proteinExistence type="predicted"/>
<dbReference type="Proteomes" id="UP001164250">
    <property type="component" value="Chromosome 3"/>
</dbReference>
<evidence type="ECO:0000313" key="1">
    <source>
        <dbReference type="EMBL" id="KAJ0102026.1"/>
    </source>
</evidence>
<gene>
    <name evidence="1" type="ORF">Patl1_04000</name>
</gene>
<sequence length="126" mass="13073">MKGGVVLGALVCGVWVFGCKRVFAVESALNAGYGVIGQSILLLKNAWPKVSQVRELAEKEPDNGVFKMLCSDVTRFLTTILIGTTVANIGATALVTEAATALFGEAGVSAATGVMTVSIDSIMNSY</sequence>
<organism evidence="1 2">
    <name type="scientific">Pistacia atlantica</name>
    <dbReference type="NCBI Taxonomy" id="434234"/>
    <lineage>
        <taxon>Eukaryota</taxon>
        <taxon>Viridiplantae</taxon>
        <taxon>Streptophyta</taxon>
        <taxon>Embryophyta</taxon>
        <taxon>Tracheophyta</taxon>
        <taxon>Spermatophyta</taxon>
        <taxon>Magnoliopsida</taxon>
        <taxon>eudicotyledons</taxon>
        <taxon>Gunneridae</taxon>
        <taxon>Pentapetalae</taxon>
        <taxon>rosids</taxon>
        <taxon>malvids</taxon>
        <taxon>Sapindales</taxon>
        <taxon>Anacardiaceae</taxon>
        <taxon>Pistacia</taxon>
    </lineage>
</organism>
<comment type="caution">
    <text evidence="1">The sequence shown here is derived from an EMBL/GenBank/DDBJ whole genome shotgun (WGS) entry which is preliminary data.</text>
</comment>
<protein>
    <submittedName>
        <fullName evidence="1">Uncharacterized protein</fullName>
    </submittedName>
</protein>
<evidence type="ECO:0000313" key="2">
    <source>
        <dbReference type="Proteomes" id="UP001164250"/>
    </source>
</evidence>
<dbReference type="EMBL" id="CM047899">
    <property type="protein sequence ID" value="KAJ0102026.1"/>
    <property type="molecule type" value="Genomic_DNA"/>
</dbReference>
<accession>A0ACC1BSK7</accession>
<keyword evidence="2" id="KW-1185">Reference proteome</keyword>
<name>A0ACC1BSK7_9ROSI</name>